<dbReference type="PANTHER" id="PTHR43022">
    <property type="entry name" value="PROTEIN SMF"/>
    <property type="match status" value="1"/>
</dbReference>
<dbReference type="SUPFAM" id="SSF102405">
    <property type="entry name" value="MCP/YpsA-like"/>
    <property type="match status" value="1"/>
</dbReference>
<dbReference type="Pfam" id="PF17782">
    <property type="entry name" value="WHD_DprA"/>
    <property type="match status" value="1"/>
</dbReference>
<dbReference type="eggNOG" id="COG0758">
    <property type="taxonomic scope" value="Bacteria"/>
</dbReference>
<evidence type="ECO:0000259" key="2">
    <source>
        <dbReference type="Pfam" id="PF02481"/>
    </source>
</evidence>
<proteinExistence type="inferred from homology"/>
<dbReference type="InterPro" id="IPR036388">
    <property type="entry name" value="WH-like_DNA-bd_sf"/>
</dbReference>
<dbReference type="EnsemblBacteria" id="BAC08983">
    <property type="protein sequence ID" value="BAC08983"/>
    <property type="gene ID" value="BAC08983"/>
</dbReference>
<evidence type="ECO:0000313" key="5">
    <source>
        <dbReference type="Proteomes" id="UP000000440"/>
    </source>
</evidence>
<keyword evidence="5" id="KW-1185">Reference proteome</keyword>
<feature type="domain" description="Smf/DprA SLOG" evidence="2">
    <location>
        <begin position="63"/>
        <end position="273"/>
    </location>
</feature>
<protein>
    <submittedName>
        <fullName evidence="4">SMF protein</fullName>
    </submittedName>
</protein>
<evidence type="ECO:0000259" key="3">
    <source>
        <dbReference type="Pfam" id="PF17782"/>
    </source>
</evidence>
<dbReference type="SUPFAM" id="SSF47781">
    <property type="entry name" value="RuvA domain 2-like"/>
    <property type="match status" value="1"/>
</dbReference>
<dbReference type="InterPro" id="IPR010994">
    <property type="entry name" value="RuvA_2-like"/>
</dbReference>
<dbReference type="STRING" id="197221.gene:10748030"/>
<organism evidence="4 5">
    <name type="scientific">Thermosynechococcus vestitus (strain NIES-2133 / IAM M-273 / BP-1)</name>
    <dbReference type="NCBI Taxonomy" id="197221"/>
    <lineage>
        <taxon>Bacteria</taxon>
        <taxon>Bacillati</taxon>
        <taxon>Cyanobacteriota</taxon>
        <taxon>Cyanophyceae</taxon>
        <taxon>Acaryochloridales</taxon>
        <taxon>Thermosynechococcaceae</taxon>
        <taxon>Thermosynechococcus</taxon>
    </lineage>
</organism>
<dbReference type="Gene3D" id="1.10.10.10">
    <property type="entry name" value="Winged helix-like DNA-binding domain superfamily/Winged helix DNA-binding domain"/>
    <property type="match status" value="1"/>
</dbReference>
<dbReference type="Pfam" id="PF02481">
    <property type="entry name" value="DNA_processg_A"/>
    <property type="match status" value="1"/>
</dbReference>
<dbReference type="GO" id="GO:0009294">
    <property type="term" value="P:DNA-mediated transformation"/>
    <property type="evidence" value="ECO:0007669"/>
    <property type="project" value="InterPro"/>
</dbReference>
<comment type="similarity">
    <text evidence="1">Belongs to the DprA/Smf family.</text>
</comment>
<evidence type="ECO:0000256" key="1">
    <source>
        <dbReference type="ARBA" id="ARBA00006525"/>
    </source>
</evidence>
<evidence type="ECO:0000313" key="4">
    <source>
        <dbReference type="EMBL" id="BAC08983.1"/>
    </source>
</evidence>
<sequence>MLLKRLWEHFGDLKTAWQAPIAAIGQVEGIGPKLQGAIAHYRKQCQPLTLYEHHCQLNPDHWVLSDPRYPPLLREIPDPPPLLYYGGNRILEILRQPTPTVAIVGTRDPSEYAERWAHKLGYALAQAGLTVVSGMAAGIDGAAHRGCLEAGGATLAVLGTGVDMIYPQENRPLYYQIHERGGFLSEYPRGVGADRSQFPRRNRIIAGLCRAVIIAEAPYKSGALITARYAAEYGRDVYVLPGHLDNHRAKGALSLVNQGAHLILGEEALLEQLLGHTPPLDPTPFSAPSPTLSLPQQQILEAIQQLSQGSQSVAFDDIVQRVCLDTGVVMAELIHLELMGYVEQQPGNRYRKTGC</sequence>
<dbReference type="InterPro" id="IPR003488">
    <property type="entry name" value="DprA"/>
</dbReference>
<dbReference type="PATRIC" id="fig|197221.4.peg.1502"/>
<dbReference type="AlphaFoldDB" id="Q8DJ00"/>
<dbReference type="EMBL" id="BA000039">
    <property type="protein sequence ID" value="BAC08983.1"/>
    <property type="molecule type" value="Genomic_DNA"/>
</dbReference>
<gene>
    <name evidence="4" type="ordered locus">tlr1431</name>
</gene>
<dbReference type="InterPro" id="IPR041614">
    <property type="entry name" value="DprA_WH"/>
</dbReference>
<dbReference type="PANTHER" id="PTHR43022:SF1">
    <property type="entry name" value="PROTEIN SMF"/>
    <property type="match status" value="1"/>
</dbReference>
<dbReference type="NCBIfam" id="TIGR00732">
    <property type="entry name" value="dprA"/>
    <property type="match status" value="1"/>
</dbReference>
<accession>Q8DJ00</accession>
<dbReference type="Gene3D" id="3.40.50.450">
    <property type="match status" value="1"/>
</dbReference>
<feature type="domain" description="DprA winged helix" evidence="3">
    <location>
        <begin position="284"/>
        <end position="348"/>
    </location>
</feature>
<name>Q8DJ00_THEVB</name>
<dbReference type="InterPro" id="IPR057666">
    <property type="entry name" value="DrpA_SLOG"/>
</dbReference>
<reference evidence="4 5" key="1">
    <citation type="journal article" date="2002" name="DNA Res.">
        <title>Complete genome structure of the thermophilic cyanobacterium Thermosynechococcus elongatus BP-1.</title>
        <authorList>
            <person name="Nakamura Y."/>
            <person name="Kaneko T."/>
            <person name="Sato S."/>
            <person name="Ikeuchi M."/>
            <person name="Katoh H."/>
            <person name="Sasamoto S."/>
            <person name="Watanabe A."/>
            <person name="Iriguchi M."/>
            <person name="Kawashima K."/>
            <person name="Kimura T."/>
            <person name="Kishida Y."/>
            <person name="Kiyokawa C."/>
            <person name="Kohara M."/>
            <person name="Matsumoto M."/>
            <person name="Matsuno A."/>
            <person name="Nakazaki N."/>
            <person name="Shimpo S."/>
            <person name="Sugimoto M."/>
            <person name="Takeuchi C."/>
            <person name="Yamada M."/>
            <person name="Tabata S."/>
        </authorList>
    </citation>
    <scope>NUCLEOTIDE SEQUENCE [LARGE SCALE GENOMIC DNA]</scope>
    <source>
        <strain evidence="5">IAM M-273 / NIES-2133 / BP-1</strain>
    </source>
</reference>
<dbReference type="KEGG" id="tel:tlr1431"/>
<dbReference type="Proteomes" id="UP000000440">
    <property type="component" value="Chromosome"/>
</dbReference>